<reference evidence="1 2" key="2">
    <citation type="submission" date="2007-04" db="EMBL/GenBank/DDBJ databases">
        <title>Draft genome sequence of Ruminococcus torques (ATCC 27756).</title>
        <authorList>
            <person name="Sudarsanam P."/>
            <person name="Ley R."/>
            <person name="Guruge J."/>
            <person name="Turnbaugh P.J."/>
            <person name="Mahowald M."/>
            <person name="Liep D."/>
            <person name="Gordon J."/>
        </authorList>
    </citation>
    <scope>NUCLEOTIDE SEQUENCE [LARGE SCALE GENOMIC DNA]</scope>
    <source>
        <strain evidence="1 2">ATCC 27756</strain>
    </source>
</reference>
<sequence length="35" mass="4354">MNTKENMNIMLIHGIYYRVNQYNNNIGFRIRYEET</sequence>
<dbReference type="Proteomes" id="UP000003577">
    <property type="component" value="Unassembled WGS sequence"/>
</dbReference>
<evidence type="ECO:0000313" key="2">
    <source>
        <dbReference type="Proteomes" id="UP000003577"/>
    </source>
</evidence>
<name>A5KJP5_9FIRM</name>
<proteinExistence type="predicted"/>
<dbReference type="HOGENOM" id="CLU_3367072_0_0_9"/>
<dbReference type="EMBL" id="AAVP02000001">
    <property type="protein sequence ID" value="EDK25548.1"/>
    <property type="molecule type" value="Genomic_DNA"/>
</dbReference>
<accession>A5KJP5</accession>
<dbReference type="AlphaFoldDB" id="A5KJP5"/>
<organism evidence="1 2">
    <name type="scientific">[Ruminococcus] torques ATCC 27756</name>
    <dbReference type="NCBI Taxonomy" id="411460"/>
    <lineage>
        <taxon>Bacteria</taxon>
        <taxon>Bacillati</taxon>
        <taxon>Bacillota</taxon>
        <taxon>Clostridia</taxon>
        <taxon>Lachnospirales</taxon>
        <taxon>Lachnospiraceae</taxon>
        <taxon>Mediterraneibacter</taxon>
    </lineage>
</organism>
<gene>
    <name evidence="1" type="ORF">RUMTOR_00443</name>
</gene>
<comment type="caution">
    <text evidence="1">The sequence shown here is derived from an EMBL/GenBank/DDBJ whole genome shotgun (WGS) entry which is preliminary data.</text>
</comment>
<evidence type="ECO:0000313" key="1">
    <source>
        <dbReference type="EMBL" id="EDK25548.1"/>
    </source>
</evidence>
<reference evidence="1 2" key="1">
    <citation type="submission" date="2007-03" db="EMBL/GenBank/DDBJ databases">
        <authorList>
            <person name="Fulton L."/>
            <person name="Clifton S."/>
            <person name="Fulton B."/>
            <person name="Xu J."/>
            <person name="Minx P."/>
            <person name="Pepin K.H."/>
            <person name="Johnson M."/>
            <person name="Thiruvilangam P."/>
            <person name="Bhonagiri V."/>
            <person name="Nash W.E."/>
            <person name="Mardis E.R."/>
            <person name="Wilson R.K."/>
        </authorList>
    </citation>
    <scope>NUCLEOTIDE SEQUENCE [LARGE SCALE GENOMIC DNA]</scope>
    <source>
        <strain evidence="1 2">ATCC 27756</strain>
    </source>
</reference>
<dbReference type="PaxDb" id="411460-RUMTOR_00443"/>
<protein>
    <submittedName>
        <fullName evidence="1">Uncharacterized protein</fullName>
    </submittedName>
</protein>